<evidence type="ECO:0000256" key="1">
    <source>
        <dbReference type="SAM" id="Phobius"/>
    </source>
</evidence>
<organism evidence="2 3">
    <name type="scientific">Pseudaestuariivita atlantica</name>
    <dbReference type="NCBI Taxonomy" id="1317121"/>
    <lineage>
        <taxon>Bacteria</taxon>
        <taxon>Pseudomonadati</taxon>
        <taxon>Pseudomonadota</taxon>
        <taxon>Alphaproteobacteria</taxon>
        <taxon>Rhodobacterales</taxon>
        <taxon>Paracoccaceae</taxon>
        <taxon>Pseudaestuariivita</taxon>
    </lineage>
</organism>
<evidence type="ECO:0000313" key="2">
    <source>
        <dbReference type="EMBL" id="KNG92305.1"/>
    </source>
</evidence>
<accession>A0A0L1JKM3</accession>
<evidence type="ECO:0000313" key="3">
    <source>
        <dbReference type="Proteomes" id="UP000036938"/>
    </source>
</evidence>
<proteinExistence type="predicted"/>
<dbReference type="InterPro" id="IPR051082">
    <property type="entry name" value="Pentapeptide-BTB/POZ_domain"/>
</dbReference>
<dbReference type="PANTHER" id="PTHR14136:SF17">
    <property type="entry name" value="BTB_POZ DOMAIN-CONTAINING PROTEIN KCTD9"/>
    <property type="match status" value="1"/>
</dbReference>
<feature type="transmembrane region" description="Helical" evidence="1">
    <location>
        <begin position="167"/>
        <end position="189"/>
    </location>
</feature>
<comment type="caution">
    <text evidence="2">The sequence shown here is derived from an EMBL/GenBank/DDBJ whole genome shotgun (WGS) entry which is preliminary data.</text>
</comment>
<dbReference type="Pfam" id="PF00805">
    <property type="entry name" value="Pentapeptide"/>
    <property type="match status" value="1"/>
</dbReference>
<dbReference type="AlphaFoldDB" id="A0A0L1JKM3"/>
<dbReference type="InterPro" id="IPR001646">
    <property type="entry name" value="5peptide_repeat"/>
</dbReference>
<dbReference type="PANTHER" id="PTHR14136">
    <property type="entry name" value="BTB_POZ DOMAIN-CONTAINING PROTEIN KCTD9"/>
    <property type="match status" value="1"/>
</dbReference>
<dbReference type="Gene3D" id="2.160.20.80">
    <property type="entry name" value="E3 ubiquitin-protein ligase SopA"/>
    <property type="match status" value="1"/>
</dbReference>
<keyword evidence="3" id="KW-1185">Reference proteome</keyword>
<reference evidence="2" key="1">
    <citation type="journal article" date="2015" name="Int. J. Syst. Evol. Microbiol.">
        <title>Aestuariivita atlantica sp. nov., isolated from deep sea sediment of the Atlantic Ocean.</title>
        <authorList>
            <person name="Li G."/>
            <person name="Lai Q."/>
            <person name="Du Y."/>
            <person name="Liu X."/>
            <person name="Sun F."/>
            <person name="Shao Z."/>
        </authorList>
    </citation>
    <scope>NUCLEOTIDE SEQUENCE [LARGE SCALE GENOMIC DNA]</scope>
    <source>
        <strain evidence="2">22II-S11-z3</strain>
    </source>
</reference>
<gene>
    <name evidence="2" type="ORF">ATO11_18270</name>
</gene>
<dbReference type="SUPFAM" id="SSF141571">
    <property type="entry name" value="Pentapeptide repeat-like"/>
    <property type="match status" value="1"/>
</dbReference>
<dbReference type="EMBL" id="AQQZ01000010">
    <property type="protein sequence ID" value="KNG92305.1"/>
    <property type="molecule type" value="Genomic_DNA"/>
</dbReference>
<protein>
    <recommendedName>
        <fullName evidence="4">Pentapeptide repeat-containing protein</fullName>
    </recommendedName>
</protein>
<dbReference type="STRING" id="1317121.ATO11_18270"/>
<keyword evidence="1" id="KW-0472">Membrane</keyword>
<dbReference type="PATRIC" id="fig|1317121.7.peg.750"/>
<sequence length="592" mass="63434">MGAAWQGGAAIVKRAGGFRLIGGKRLSTLPGERSNMSEPEASPEFKLPASRLPVVFGLLIFGFGIAAGFLLAFSQAGLEDSAALIVSVFLGAILVLSIIGVVLFVFRGILMRRAFGVVEAQMESFAGPLADIAQGAADRDPTGTIQAGRNLLQLSFARYAWLSARRWIIASLTGLIAAMAALAGTALLFKQNQHLEDQLRALEVQNQRISDQSALLATQVELAEAARNAEIAVEITNIAALLGEALDRKAARDAAEGAPAHENPWAGMVPVLDPVTDIDQSLRMRIVAASRAAKPYRFLEPLYRAYDDNDKIRVAMQRRTDLFGSNPGLAAAMSTGQDVAEQSLIARPASPERAQLLLTLVQSGLRDTESLSYYGLDLSFAAAEDLTFTAVSLENAMLSYAAFDRSAILEGRFGGAQLENASFASAWLRDTTFASLPGEEARGPYRAEGEVYPTFMAGTSFADAFIQRSIFDNIQAIAVQFDGATLMGARFDGAALPGATFRNAVLFDVSFDGAALNSVDFDGAYVARPDFINMLAERAAPGTFRPDRYEIDEVPMGEVAAALATRAVFSPDDLADMAGGFTAWRIRRVEDF</sequence>
<dbReference type="RefSeq" id="WP_050532365.1">
    <property type="nucleotide sequence ID" value="NZ_AQQZ01000010.1"/>
</dbReference>
<feature type="transmembrane region" description="Helical" evidence="1">
    <location>
        <begin position="82"/>
        <end position="106"/>
    </location>
</feature>
<evidence type="ECO:0008006" key="4">
    <source>
        <dbReference type="Google" id="ProtNLM"/>
    </source>
</evidence>
<feature type="transmembrane region" description="Helical" evidence="1">
    <location>
        <begin position="54"/>
        <end position="76"/>
    </location>
</feature>
<keyword evidence="1" id="KW-0812">Transmembrane</keyword>
<dbReference type="Proteomes" id="UP000036938">
    <property type="component" value="Unassembled WGS sequence"/>
</dbReference>
<keyword evidence="1" id="KW-1133">Transmembrane helix</keyword>
<name>A0A0L1JKM3_9RHOB</name>